<keyword evidence="2" id="KW-1185">Reference proteome</keyword>
<dbReference type="EMBL" id="JAAOAS010000633">
    <property type="protein sequence ID" value="KAF5573272.1"/>
    <property type="molecule type" value="Genomic_DNA"/>
</dbReference>
<organism evidence="1 2">
    <name type="scientific">Fusarium pseudocircinatum</name>
    <dbReference type="NCBI Taxonomy" id="56676"/>
    <lineage>
        <taxon>Eukaryota</taxon>
        <taxon>Fungi</taxon>
        <taxon>Dikarya</taxon>
        <taxon>Ascomycota</taxon>
        <taxon>Pezizomycotina</taxon>
        <taxon>Sordariomycetes</taxon>
        <taxon>Hypocreomycetidae</taxon>
        <taxon>Hypocreales</taxon>
        <taxon>Nectriaceae</taxon>
        <taxon>Fusarium</taxon>
        <taxon>Fusarium fujikuroi species complex</taxon>
    </lineage>
</organism>
<accession>A0A8H5KHG9</accession>
<comment type="caution">
    <text evidence="1">The sequence shown here is derived from an EMBL/GenBank/DDBJ whole genome shotgun (WGS) entry which is preliminary data.</text>
</comment>
<gene>
    <name evidence="1" type="ORF">FPCIR_14022</name>
</gene>
<dbReference type="Proteomes" id="UP000546213">
    <property type="component" value="Unassembled WGS sequence"/>
</dbReference>
<dbReference type="AlphaFoldDB" id="A0A8H5KHG9"/>
<evidence type="ECO:0000313" key="1">
    <source>
        <dbReference type="EMBL" id="KAF5573272.1"/>
    </source>
</evidence>
<proteinExistence type="predicted"/>
<protein>
    <submittedName>
        <fullName evidence="1">Uncharacterized protein</fullName>
    </submittedName>
</protein>
<sequence length="86" mass="8909">MLFSSAVVAVPAEVGPPATVSSVVLCLSGVFINPTRDFIDIACKKTYGCTGGLTPIQNNKFWSGGCTGCPSNQRPLLLGGCLYAQV</sequence>
<name>A0A8H5KHG9_9HYPO</name>
<evidence type="ECO:0000313" key="2">
    <source>
        <dbReference type="Proteomes" id="UP000546213"/>
    </source>
</evidence>
<reference evidence="1 2" key="1">
    <citation type="submission" date="2020-05" db="EMBL/GenBank/DDBJ databases">
        <title>Identification and distribution of gene clusters putatively required for synthesis of sphingolipid metabolism inhibitors in phylogenetically diverse species of the filamentous fungus Fusarium.</title>
        <authorList>
            <person name="Kim H.-S."/>
            <person name="Busman M."/>
            <person name="Brown D.W."/>
            <person name="Divon H."/>
            <person name="Uhlig S."/>
            <person name="Proctor R.H."/>
        </authorList>
    </citation>
    <scope>NUCLEOTIDE SEQUENCE [LARGE SCALE GENOMIC DNA]</scope>
    <source>
        <strain evidence="1 2">NRRL 36939</strain>
    </source>
</reference>